<name>A0A1G9QIG7_9FLAO</name>
<dbReference type="Pfam" id="PF00132">
    <property type="entry name" value="Hexapep"/>
    <property type="match status" value="2"/>
</dbReference>
<evidence type="ECO:0000256" key="5">
    <source>
        <dbReference type="PIRSR" id="PIRSR620019-1"/>
    </source>
</evidence>
<accession>A0A1G9QIG7</accession>
<protein>
    <submittedName>
        <fullName evidence="8">Transferase hexapeptide (Six repeat-containing protein)</fullName>
    </submittedName>
</protein>
<proteinExistence type="inferred from homology"/>
<evidence type="ECO:0000256" key="6">
    <source>
        <dbReference type="PIRSR" id="PIRSR620019-2"/>
    </source>
</evidence>
<evidence type="ECO:0000256" key="1">
    <source>
        <dbReference type="ARBA" id="ARBA00007274"/>
    </source>
</evidence>
<feature type="site" description="Increases basicity of active site His" evidence="5">
    <location>
        <position position="139"/>
    </location>
</feature>
<gene>
    <name evidence="8" type="ORF">SAMN04488514_10538</name>
</gene>
<organism evidence="8 9">
    <name type="scientific">Kriegella aquimaris</name>
    <dbReference type="NCBI Taxonomy" id="192904"/>
    <lineage>
        <taxon>Bacteria</taxon>
        <taxon>Pseudomonadati</taxon>
        <taxon>Bacteroidota</taxon>
        <taxon>Flavobacteriia</taxon>
        <taxon>Flavobacteriales</taxon>
        <taxon>Flavobacteriaceae</taxon>
        <taxon>Kriegella</taxon>
    </lineage>
</organism>
<evidence type="ECO:0000313" key="8">
    <source>
        <dbReference type="EMBL" id="SDM10297.1"/>
    </source>
</evidence>
<dbReference type="Gene3D" id="3.40.50.20">
    <property type="match status" value="1"/>
</dbReference>
<dbReference type="OrthoDB" id="9801697at2"/>
<dbReference type="InterPro" id="IPR050179">
    <property type="entry name" value="Trans_hexapeptide_repeat"/>
</dbReference>
<dbReference type="SUPFAM" id="SSF51161">
    <property type="entry name" value="Trimeric LpxA-like enzymes"/>
    <property type="match status" value="1"/>
</dbReference>
<dbReference type="RefSeq" id="WP_089889041.1">
    <property type="nucleotide sequence ID" value="NZ_FNGV01000005.1"/>
</dbReference>
<evidence type="ECO:0000313" key="9">
    <source>
        <dbReference type="Proteomes" id="UP000199440"/>
    </source>
</evidence>
<dbReference type="PROSITE" id="PS00101">
    <property type="entry name" value="HEXAPEP_TRANSFERASES"/>
    <property type="match status" value="1"/>
</dbReference>
<feature type="binding site" evidence="6">
    <location>
        <position position="147"/>
    </location>
    <ligand>
        <name>acetyl-CoA</name>
        <dbReference type="ChEBI" id="CHEBI:57288"/>
    </ligand>
</feature>
<evidence type="ECO:0000259" key="7">
    <source>
        <dbReference type="Pfam" id="PF17836"/>
    </source>
</evidence>
<reference evidence="8 9" key="1">
    <citation type="submission" date="2016-10" db="EMBL/GenBank/DDBJ databases">
        <authorList>
            <person name="de Groot N.N."/>
        </authorList>
    </citation>
    <scope>NUCLEOTIDE SEQUENCE [LARGE SCALE GENOMIC DNA]</scope>
    <source>
        <strain evidence="8 9">DSM 19886</strain>
    </source>
</reference>
<dbReference type="PANTHER" id="PTHR43300">
    <property type="entry name" value="ACETYLTRANSFERASE"/>
    <property type="match status" value="1"/>
</dbReference>
<dbReference type="Proteomes" id="UP000199440">
    <property type="component" value="Unassembled WGS sequence"/>
</dbReference>
<dbReference type="PANTHER" id="PTHR43300:SF7">
    <property type="entry name" value="UDP-N-ACETYLBACILLOSAMINE N-ACETYLTRANSFERASE"/>
    <property type="match status" value="1"/>
</dbReference>
<evidence type="ECO:0000256" key="2">
    <source>
        <dbReference type="ARBA" id="ARBA00022679"/>
    </source>
</evidence>
<dbReference type="CDD" id="cd03360">
    <property type="entry name" value="LbH_AT_putative"/>
    <property type="match status" value="1"/>
</dbReference>
<sequence length="209" mass="22021">MSESKNLFFLGYSGHAYVVLDVALANNYNIQGYFDNKEAAFNPYKLPYLGDECTIDITSIIENGCIFPAMGSNSIRKKLITFVKDYGLNQIELIDPSAWVSPKACIGSSSVVAPNAIVNSLAEVGDGCIINSGAVIEHECKVGNFSHIAPGAVLAGNIVLGSLTFVGANAVIKQGITVGDNVTIGAGSVVLKDIPNGEVWVGNPAKRIK</sequence>
<feature type="binding site" evidence="6">
    <location>
        <begin position="13"/>
        <end position="15"/>
    </location>
    <ligand>
        <name>substrate</name>
    </ligand>
</feature>
<feature type="domain" description="PglD N-terminal" evidence="7">
    <location>
        <begin position="6"/>
        <end position="80"/>
    </location>
</feature>
<evidence type="ECO:0000256" key="3">
    <source>
        <dbReference type="ARBA" id="ARBA00022737"/>
    </source>
</evidence>
<dbReference type="InterPro" id="IPR020019">
    <property type="entry name" value="AcTrfase_PglD-like"/>
</dbReference>
<dbReference type="InterPro" id="IPR011004">
    <property type="entry name" value="Trimer_LpxA-like_sf"/>
</dbReference>
<keyword evidence="4" id="KW-0012">Acyltransferase</keyword>
<keyword evidence="3" id="KW-0677">Repeat</keyword>
<dbReference type="Pfam" id="PF17836">
    <property type="entry name" value="PglD_N"/>
    <property type="match status" value="1"/>
</dbReference>
<comment type="similarity">
    <text evidence="1">Belongs to the transferase hexapeptide repeat family.</text>
</comment>
<keyword evidence="9" id="KW-1185">Reference proteome</keyword>
<evidence type="ECO:0000256" key="4">
    <source>
        <dbReference type="ARBA" id="ARBA00023315"/>
    </source>
</evidence>
<dbReference type="STRING" id="192904.SAMN04488514_10538"/>
<dbReference type="AlphaFoldDB" id="A0A1G9QIG7"/>
<dbReference type="EMBL" id="FNGV01000005">
    <property type="protein sequence ID" value="SDM10297.1"/>
    <property type="molecule type" value="Genomic_DNA"/>
</dbReference>
<dbReference type="InterPro" id="IPR041561">
    <property type="entry name" value="PglD_N"/>
</dbReference>
<dbReference type="GO" id="GO:0016746">
    <property type="term" value="F:acyltransferase activity"/>
    <property type="evidence" value="ECO:0007669"/>
    <property type="project" value="UniProtKB-KW"/>
</dbReference>
<feature type="binding site" evidence="6">
    <location>
        <position position="71"/>
    </location>
    <ligand>
        <name>substrate</name>
    </ligand>
</feature>
<dbReference type="Gene3D" id="2.160.10.10">
    <property type="entry name" value="Hexapeptide repeat proteins"/>
    <property type="match status" value="1"/>
</dbReference>
<dbReference type="InterPro" id="IPR001451">
    <property type="entry name" value="Hexapep"/>
</dbReference>
<dbReference type="NCBIfam" id="TIGR03570">
    <property type="entry name" value="NeuD_NnaD"/>
    <property type="match status" value="1"/>
</dbReference>
<keyword evidence="2 8" id="KW-0808">Transferase</keyword>
<dbReference type="InterPro" id="IPR018357">
    <property type="entry name" value="Hexapep_transf_CS"/>
</dbReference>
<feature type="active site" description="Proton acceptor" evidence="5">
    <location>
        <position position="138"/>
    </location>
</feature>